<dbReference type="InterPro" id="IPR051049">
    <property type="entry name" value="Dienelactone_hydrolase-like"/>
</dbReference>
<dbReference type="Pfam" id="PF01738">
    <property type="entry name" value="DLH"/>
    <property type="match status" value="1"/>
</dbReference>
<name>A0A7W9ALT4_9SPHN</name>
<evidence type="ECO:0000256" key="1">
    <source>
        <dbReference type="SAM" id="SignalP"/>
    </source>
</evidence>
<dbReference type="SUPFAM" id="SSF53474">
    <property type="entry name" value="alpha/beta-Hydrolases"/>
    <property type="match status" value="1"/>
</dbReference>
<keyword evidence="1" id="KW-0732">Signal</keyword>
<organism evidence="3 4">
    <name type="scientific">Sphingobium boeckii</name>
    <dbReference type="NCBI Taxonomy" id="1082345"/>
    <lineage>
        <taxon>Bacteria</taxon>
        <taxon>Pseudomonadati</taxon>
        <taxon>Pseudomonadota</taxon>
        <taxon>Alphaproteobacteria</taxon>
        <taxon>Sphingomonadales</taxon>
        <taxon>Sphingomonadaceae</taxon>
        <taxon>Sphingobium</taxon>
    </lineage>
</organism>
<keyword evidence="4" id="KW-1185">Reference proteome</keyword>
<sequence length="298" mass="31966">MKPWLLGAIAIALPVYAQNSIPAPGVSPSTYASHQSEQAWATAKLAKSPRRSTWVKLQLGDRTLRAFVTFPQTNKKVPVVLVLHEVFGLTESTRNTADQIAAMGYITIAPDMVSGQAPNGGGVASFENSTLTSATVTGQSHQSVNAQIDAWADYGLKLPHANGKLALVGLSWGGGATFRYATYPAYNPALKAAFVFYDIGPPIFNQGPNRANNPPLPVDTIKVPIYGFYPTKDTRVMNSLQATKDAMAKAGKAFDPVLYENADHAYMRYGEDPRDPNPANKAAVEASMARLKALLAAM</sequence>
<dbReference type="RefSeq" id="WP_184021994.1">
    <property type="nucleotide sequence ID" value="NZ_JACIJC010000008.1"/>
</dbReference>
<dbReference type="GO" id="GO:0008806">
    <property type="term" value="F:carboxymethylenebutenolidase activity"/>
    <property type="evidence" value="ECO:0007669"/>
    <property type="project" value="UniProtKB-EC"/>
</dbReference>
<feature type="domain" description="Dienelactone hydrolase" evidence="2">
    <location>
        <begin position="65"/>
        <end position="296"/>
    </location>
</feature>
<proteinExistence type="predicted"/>
<dbReference type="Gene3D" id="3.40.50.1820">
    <property type="entry name" value="alpha/beta hydrolase"/>
    <property type="match status" value="1"/>
</dbReference>
<feature type="signal peptide" evidence="1">
    <location>
        <begin position="1"/>
        <end position="17"/>
    </location>
</feature>
<gene>
    <name evidence="3" type="ORF">FHS49_003805</name>
</gene>
<evidence type="ECO:0000259" key="2">
    <source>
        <dbReference type="Pfam" id="PF01738"/>
    </source>
</evidence>
<comment type="caution">
    <text evidence="3">The sequence shown here is derived from an EMBL/GenBank/DDBJ whole genome shotgun (WGS) entry which is preliminary data.</text>
</comment>
<evidence type="ECO:0000313" key="3">
    <source>
        <dbReference type="EMBL" id="MBB5687759.1"/>
    </source>
</evidence>
<dbReference type="EMBL" id="JACIJC010000008">
    <property type="protein sequence ID" value="MBB5687759.1"/>
    <property type="molecule type" value="Genomic_DNA"/>
</dbReference>
<feature type="chain" id="PRO_5031305172" evidence="1">
    <location>
        <begin position="18"/>
        <end position="298"/>
    </location>
</feature>
<accession>A0A7W9ALT4</accession>
<dbReference type="Proteomes" id="UP000549617">
    <property type="component" value="Unassembled WGS sequence"/>
</dbReference>
<dbReference type="PANTHER" id="PTHR46623:SF6">
    <property type="entry name" value="ALPHA_BETA-HYDROLASES SUPERFAMILY PROTEIN"/>
    <property type="match status" value="1"/>
</dbReference>
<dbReference type="InterPro" id="IPR029058">
    <property type="entry name" value="AB_hydrolase_fold"/>
</dbReference>
<protein>
    <submittedName>
        <fullName evidence="3">Carboxymethylenebutenolidase</fullName>
        <ecNumber evidence="3">3.1.1.45</ecNumber>
    </submittedName>
</protein>
<reference evidence="3 4" key="1">
    <citation type="submission" date="2020-08" db="EMBL/GenBank/DDBJ databases">
        <title>Genomic Encyclopedia of Type Strains, Phase IV (KMG-IV): sequencing the most valuable type-strain genomes for metagenomic binning, comparative biology and taxonomic classification.</title>
        <authorList>
            <person name="Goeker M."/>
        </authorList>
    </citation>
    <scope>NUCLEOTIDE SEQUENCE [LARGE SCALE GENOMIC DNA]</scope>
    <source>
        <strain evidence="3 4">DSM 25079</strain>
    </source>
</reference>
<dbReference type="InterPro" id="IPR002925">
    <property type="entry name" value="Dienelactn_hydro"/>
</dbReference>
<dbReference type="PANTHER" id="PTHR46623">
    <property type="entry name" value="CARBOXYMETHYLENEBUTENOLIDASE-RELATED"/>
    <property type="match status" value="1"/>
</dbReference>
<evidence type="ECO:0000313" key="4">
    <source>
        <dbReference type="Proteomes" id="UP000549617"/>
    </source>
</evidence>
<keyword evidence="3" id="KW-0378">Hydrolase</keyword>
<dbReference type="AlphaFoldDB" id="A0A7W9ALT4"/>
<dbReference type="EC" id="3.1.1.45" evidence="3"/>